<evidence type="ECO:0000256" key="3">
    <source>
        <dbReference type="ARBA" id="ARBA00009528"/>
    </source>
</evidence>
<evidence type="ECO:0000256" key="5">
    <source>
        <dbReference type="ARBA" id="ARBA00022670"/>
    </source>
</evidence>
<gene>
    <name evidence="7" type="primary">pepA</name>
    <name evidence="9" type="ORF">A2134_02150</name>
</gene>
<evidence type="ECO:0000256" key="2">
    <source>
        <dbReference type="ARBA" id="ARBA00000967"/>
    </source>
</evidence>
<keyword evidence="7" id="KW-0963">Cytoplasm</keyword>
<dbReference type="STRING" id="1802595.A2134_02150"/>
<comment type="caution">
    <text evidence="9">The sequence shown here is derived from an EMBL/GenBank/DDBJ whole genome shotgun (WGS) entry which is preliminary data.</text>
</comment>
<dbReference type="SUPFAM" id="SSF53187">
    <property type="entry name" value="Zn-dependent exopeptidases"/>
    <property type="match status" value="1"/>
</dbReference>
<comment type="catalytic activity">
    <reaction evidence="2 7">
        <text>Release of an N-terminal amino acid, preferentially leucine, but not glutamic or aspartic acids.</text>
        <dbReference type="EC" id="3.4.11.10"/>
    </reaction>
</comment>
<feature type="binding site" evidence="7">
    <location>
        <position position="255"/>
    </location>
    <ligand>
        <name>Mn(2+)</name>
        <dbReference type="ChEBI" id="CHEBI:29035"/>
        <label>1</label>
    </ligand>
</feature>
<evidence type="ECO:0000256" key="4">
    <source>
        <dbReference type="ARBA" id="ARBA00022438"/>
    </source>
</evidence>
<dbReference type="InterPro" id="IPR043472">
    <property type="entry name" value="Macro_dom-like"/>
</dbReference>
<comment type="cofactor">
    <cofactor evidence="7">
        <name>Mn(2+)</name>
        <dbReference type="ChEBI" id="CHEBI:29035"/>
    </cofactor>
    <text evidence="7">Binds 2 manganese ions per subunit.</text>
</comment>
<evidence type="ECO:0000313" key="10">
    <source>
        <dbReference type="Proteomes" id="UP000178162"/>
    </source>
</evidence>
<dbReference type="SUPFAM" id="SSF52949">
    <property type="entry name" value="Macro domain-like"/>
    <property type="match status" value="1"/>
</dbReference>
<name>A0A1G1WC38_9BACT</name>
<dbReference type="Pfam" id="PF02789">
    <property type="entry name" value="Peptidase_M17_N"/>
    <property type="match status" value="1"/>
</dbReference>
<dbReference type="Gene3D" id="3.40.630.10">
    <property type="entry name" value="Zn peptidases"/>
    <property type="match status" value="1"/>
</dbReference>
<dbReference type="PANTHER" id="PTHR11963:SF23">
    <property type="entry name" value="CYTOSOL AMINOPEPTIDASE"/>
    <property type="match status" value="1"/>
</dbReference>
<proteinExistence type="inferred from homology"/>
<dbReference type="PROSITE" id="PS00631">
    <property type="entry name" value="CYTOSOL_AP"/>
    <property type="match status" value="1"/>
</dbReference>
<evidence type="ECO:0000256" key="1">
    <source>
        <dbReference type="ARBA" id="ARBA00000135"/>
    </source>
</evidence>
<evidence type="ECO:0000259" key="8">
    <source>
        <dbReference type="PROSITE" id="PS00631"/>
    </source>
</evidence>
<comment type="function">
    <text evidence="7">Presumably involved in the processing and regular turnover of intracellular proteins. Catalyzes the removal of unsubstituted N-terminal amino acids from various peptides.</text>
</comment>
<keyword evidence="7" id="KW-0479">Metal-binding</keyword>
<dbReference type="EMBL" id="MHCR01000019">
    <property type="protein sequence ID" value="OGY25259.1"/>
    <property type="molecule type" value="Genomic_DNA"/>
</dbReference>
<feature type="binding site" evidence="7">
    <location>
        <position position="250"/>
    </location>
    <ligand>
        <name>Mn(2+)</name>
        <dbReference type="ChEBI" id="CHEBI:29035"/>
        <label>2</label>
    </ligand>
</feature>
<dbReference type="GO" id="GO:0030145">
    <property type="term" value="F:manganese ion binding"/>
    <property type="evidence" value="ECO:0007669"/>
    <property type="project" value="UniProtKB-UniRule"/>
</dbReference>
<dbReference type="GO" id="GO:0005737">
    <property type="term" value="C:cytoplasm"/>
    <property type="evidence" value="ECO:0007669"/>
    <property type="project" value="UniProtKB-SubCell"/>
</dbReference>
<protein>
    <recommendedName>
        <fullName evidence="7">Probable cytosol aminopeptidase</fullName>
        <ecNumber evidence="7">3.4.11.1</ecNumber>
    </recommendedName>
    <alternativeName>
        <fullName evidence="7">Leucine aminopeptidase</fullName>
        <shortName evidence="7">LAP</shortName>
        <ecNumber evidence="7">3.4.11.10</ecNumber>
    </alternativeName>
    <alternativeName>
        <fullName evidence="7">Leucyl aminopeptidase</fullName>
    </alternativeName>
</protein>
<comment type="catalytic activity">
    <reaction evidence="1 7">
        <text>Release of an N-terminal amino acid, Xaa-|-Yaa-, in which Xaa is preferably Leu, but may be other amino acids including Pro although not Arg or Lys, and Yaa may be Pro. Amino acid amides and methyl esters are also readily hydrolyzed, but rates on arylamides are exceedingly low.</text>
        <dbReference type="EC" id="3.4.11.1"/>
    </reaction>
</comment>
<dbReference type="CDD" id="cd00433">
    <property type="entry name" value="Peptidase_M17"/>
    <property type="match status" value="1"/>
</dbReference>
<dbReference type="EC" id="3.4.11.1" evidence="7"/>
<dbReference type="HAMAP" id="MF_00181">
    <property type="entry name" value="Cytosol_peptidase_M17"/>
    <property type="match status" value="1"/>
</dbReference>
<dbReference type="GO" id="GO:0070006">
    <property type="term" value="F:metalloaminopeptidase activity"/>
    <property type="evidence" value="ECO:0007669"/>
    <property type="project" value="InterPro"/>
</dbReference>
<accession>A0A1G1WC38</accession>
<dbReference type="GO" id="GO:0006508">
    <property type="term" value="P:proteolysis"/>
    <property type="evidence" value="ECO:0007669"/>
    <property type="project" value="UniProtKB-KW"/>
</dbReference>
<feature type="active site" evidence="7">
    <location>
        <position position="262"/>
    </location>
</feature>
<dbReference type="Proteomes" id="UP000178162">
    <property type="component" value="Unassembled WGS sequence"/>
</dbReference>
<sequence length="486" mass="52524">MKINSTSEKLEKIHTDAVAVILFEGEKPSGKIADLDKALSNAISETIRLGEFKGRLYETTSIFAHKKIPSTRVLLVGGGNKNEFDSRLARNVAGAGVKRALKIGVKKLAIYLEDEGRYEEIIEGVYLATFDPGLYKTKKEDAGEIEELTIVGKLNDETKKHAIVVSESTNWVRKMINEPANMMTPAKMVEEARIIAKEYKFKLEVFNESEAGKKGMGAFVGIAKGSEEPSYFVALEYRGGGKKTLGVVGKGITFDSGGISIKPSEKMHEMKMDMSGAAAVLGFMKIVGEVRPKINVVAALPLTENLPGGRALKPGDVLKSFSGKTIEIINTDAEGRVVLADGLSYVVKLGATHIVDLATLTGAVIVALGDQASGILGRPKSWVEQVADAAKNAGERVWQFPIYPEHKELLKSEVADIANIPPKKGAGVIAGAVFLQEFVPEKTSWVHLDIAGTAWLDGERPYLSRGPTGVGLRTLVKLMEGMERES</sequence>
<evidence type="ECO:0000256" key="7">
    <source>
        <dbReference type="HAMAP-Rule" id="MF_00181"/>
    </source>
</evidence>
<keyword evidence="4 7" id="KW-0031">Aminopeptidase</keyword>
<feature type="domain" description="Cytosol aminopeptidase" evidence="8">
    <location>
        <begin position="330"/>
        <end position="337"/>
    </location>
</feature>
<dbReference type="NCBIfam" id="NF002073">
    <property type="entry name" value="PRK00913.1-2"/>
    <property type="match status" value="1"/>
</dbReference>
<organism evidence="9 10">
    <name type="scientific">Candidatus Woykebacteria bacterium RBG_16_39_9b</name>
    <dbReference type="NCBI Taxonomy" id="1802595"/>
    <lineage>
        <taxon>Bacteria</taxon>
        <taxon>Candidatus Woykeibacteriota</taxon>
    </lineage>
</organism>
<dbReference type="InterPro" id="IPR008283">
    <property type="entry name" value="Peptidase_M17_N"/>
</dbReference>
<feature type="binding site" evidence="7">
    <location>
        <position position="332"/>
    </location>
    <ligand>
        <name>Mn(2+)</name>
        <dbReference type="ChEBI" id="CHEBI:29035"/>
        <label>1</label>
    </ligand>
</feature>
<keyword evidence="6 7" id="KW-0378">Hydrolase</keyword>
<dbReference type="EC" id="3.4.11.10" evidence="7"/>
<feature type="binding site" evidence="7">
    <location>
        <position position="334"/>
    </location>
    <ligand>
        <name>Mn(2+)</name>
        <dbReference type="ChEBI" id="CHEBI:29035"/>
        <label>1</label>
    </ligand>
</feature>
<feature type="binding site" evidence="7">
    <location>
        <position position="273"/>
    </location>
    <ligand>
        <name>Mn(2+)</name>
        <dbReference type="ChEBI" id="CHEBI:29035"/>
        <label>2</label>
    </ligand>
</feature>
<comment type="subcellular location">
    <subcellularLocation>
        <location evidence="7">Cytoplasm</location>
    </subcellularLocation>
</comment>
<evidence type="ECO:0000313" key="9">
    <source>
        <dbReference type="EMBL" id="OGY25259.1"/>
    </source>
</evidence>
<feature type="binding site" evidence="7">
    <location>
        <position position="334"/>
    </location>
    <ligand>
        <name>Mn(2+)</name>
        <dbReference type="ChEBI" id="CHEBI:29035"/>
        <label>2</label>
    </ligand>
</feature>
<feature type="active site" evidence="7">
    <location>
        <position position="336"/>
    </location>
</feature>
<dbReference type="AlphaFoldDB" id="A0A1G1WC38"/>
<dbReference type="PRINTS" id="PR00481">
    <property type="entry name" value="LAMNOPPTDASE"/>
</dbReference>
<dbReference type="Pfam" id="PF00883">
    <property type="entry name" value="Peptidase_M17"/>
    <property type="match status" value="1"/>
</dbReference>
<dbReference type="InterPro" id="IPR011356">
    <property type="entry name" value="Leucine_aapep/pepB"/>
</dbReference>
<keyword evidence="5 7" id="KW-0645">Protease</keyword>
<keyword evidence="7" id="KW-0464">Manganese</keyword>
<reference evidence="9 10" key="1">
    <citation type="journal article" date="2016" name="Nat. Commun.">
        <title>Thousands of microbial genomes shed light on interconnected biogeochemical processes in an aquifer system.</title>
        <authorList>
            <person name="Anantharaman K."/>
            <person name="Brown C.T."/>
            <person name="Hug L.A."/>
            <person name="Sharon I."/>
            <person name="Castelle C.J."/>
            <person name="Probst A.J."/>
            <person name="Thomas B.C."/>
            <person name="Singh A."/>
            <person name="Wilkins M.J."/>
            <person name="Karaoz U."/>
            <person name="Brodie E.L."/>
            <person name="Williams K.H."/>
            <person name="Hubbard S.S."/>
            <person name="Banfield J.F."/>
        </authorList>
    </citation>
    <scope>NUCLEOTIDE SEQUENCE [LARGE SCALE GENOMIC DNA]</scope>
</reference>
<evidence type="ECO:0000256" key="6">
    <source>
        <dbReference type="ARBA" id="ARBA00022801"/>
    </source>
</evidence>
<dbReference type="InterPro" id="IPR023042">
    <property type="entry name" value="Peptidase_M17_leu_NH2_pept"/>
</dbReference>
<feature type="binding site" evidence="7">
    <location>
        <position position="255"/>
    </location>
    <ligand>
        <name>Mn(2+)</name>
        <dbReference type="ChEBI" id="CHEBI:29035"/>
        <label>2</label>
    </ligand>
</feature>
<dbReference type="InterPro" id="IPR000819">
    <property type="entry name" value="Peptidase_M17_C"/>
</dbReference>
<dbReference type="Gene3D" id="3.40.220.10">
    <property type="entry name" value="Leucine Aminopeptidase, subunit E, domain 1"/>
    <property type="match status" value="1"/>
</dbReference>
<comment type="similarity">
    <text evidence="3 7">Belongs to the peptidase M17 family.</text>
</comment>
<dbReference type="PANTHER" id="PTHR11963">
    <property type="entry name" value="LEUCINE AMINOPEPTIDASE-RELATED"/>
    <property type="match status" value="1"/>
</dbReference>